<evidence type="ECO:0000313" key="4">
    <source>
        <dbReference type="Proteomes" id="UP000242287"/>
    </source>
</evidence>
<organism evidence="3 4">
    <name type="scientific">Amanita thiersii Skay4041</name>
    <dbReference type="NCBI Taxonomy" id="703135"/>
    <lineage>
        <taxon>Eukaryota</taxon>
        <taxon>Fungi</taxon>
        <taxon>Dikarya</taxon>
        <taxon>Basidiomycota</taxon>
        <taxon>Agaricomycotina</taxon>
        <taxon>Agaricomycetes</taxon>
        <taxon>Agaricomycetidae</taxon>
        <taxon>Agaricales</taxon>
        <taxon>Pluteineae</taxon>
        <taxon>Amanitaceae</taxon>
        <taxon>Amanita</taxon>
    </lineage>
</organism>
<gene>
    <name evidence="3" type="ORF">AMATHDRAFT_88842</name>
</gene>
<feature type="compositionally biased region" description="Low complexity" evidence="1">
    <location>
        <begin position="238"/>
        <end position="252"/>
    </location>
</feature>
<dbReference type="OrthoDB" id="5569250at2759"/>
<feature type="compositionally biased region" description="Basic and acidic residues" evidence="1">
    <location>
        <begin position="283"/>
        <end position="294"/>
    </location>
</feature>
<evidence type="ECO:0000256" key="1">
    <source>
        <dbReference type="SAM" id="MobiDB-lite"/>
    </source>
</evidence>
<feature type="region of interest" description="Disordered" evidence="1">
    <location>
        <begin position="208"/>
        <end position="331"/>
    </location>
</feature>
<dbReference type="InterPro" id="IPR000719">
    <property type="entry name" value="Prot_kinase_dom"/>
</dbReference>
<dbReference type="PANTHER" id="PTHR38248">
    <property type="entry name" value="FUNK1 6"/>
    <property type="match status" value="1"/>
</dbReference>
<dbReference type="SUPFAM" id="SSF56112">
    <property type="entry name" value="Protein kinase-like (PK-like)"/>
    <property type="match status" value="1"/>
</dbReference>
<proteinExistence type="predicted"/>
<dbReference type="PANTHER" id="PTHR38248:SF2">
    <property type="entry name" value="FUNK1 11"/>
    <property type="match status" value="1"/>
</dbReference>
<dbReference type="Proteomes" id="UP000242287">
    <property type="component" value="Unassembled WGS sequence"/>
</dbReference>
<dbReference type="AlphaFoldDB" id="A0A2A9NCD0"/>
<dbReference type="InterPro" id="IPR040976">
    <property type="entry name" value="Pkinase_fungal"/>
</dbReference>
<name>A0A2A9NCD0_9AGAR</name>
<evidence type="ECO:0000259" key="2">
    <source>
        <dbReference type="PROSITE" id="PS50011"/>
    </source>
</evidence>
<dbReference type="Pfam" id="PF17667">
    <property type="entry name" value="Pkinase_fungal"/>
    <property type="match status" value="1"/>
</dbReference>
<feature type="domain" description="Protein kinase" evidence="2">
    <location>
        <begin position="457"/>
        <end position="776"/>
    </location>
</feature>
<evidence type="ECO:0000313" key="3">
    <source>
        <dbReference type="EMBL" id="PFH45352.1"/>
    </source>
</evidence>
<dbReference type="Gene3D" id="1.10.510.10">
    <property type="entry name" value="Transferase(Phosphotransferase) domain 1"/>
    <property type="match status" value="1"/>
</dbReference>
<accession>A0A2A9NCD0</accession>
<protein>
    <recommendedName>
        <fullName evidence="2">Protein kinase domain-containing protein</fullName>
    </recommendedName>
</protein>
<dbReference type="EMBL" id="KZ302423">
    <property type="protein sequence ID" value="PFH45352.1"/>
    <property type="molecule type" value="Genomic_DNA"/>
</dbReference>
<keyword evidence="4" id="KW-1185">Reference proteome</keyword>
<dbReference type="InterPro" id="IPR011009">
    <property type="entry name" value="Kinase-like_dom_sf"/>
</dbReference>
<dbReference type="GO" id="GO:0005524">
    <property type="term" value="F:ATP binding"/>
    <property type="evidence" value="ECO:0007669"/>
    <property type="project" value="InterPro"/>
</dbReference>
<sequence length="804" mass="89945">MTTPSTPPRHRVEAQLKQLSVHDTPLSQGSGSHHAYDTEHNRSDYYKYLATDIATCETISLDEFISVFFKHIHEKGRWAATINKIATSDEFRPLLEAYAAPCEDEKARYHPFNKMVEHILSEIPSDLSIQLCHNDPCSVAGSHAIRSPDCVFVKEAALSKTVRTDVDTLSKSGPDELKFHWYEILGFVELKLEDDRLEHHLSKPDVASIAEPMDMGKGKGGGEGKGKSRGKSGGTGASTGSASGKTTLSKSTNHGDGPSATRDEVSGAIPVHGSASAVPAPDTLRRSLRIKEKAVNPVEPPAQTATAQSSNSRKRTGPTLEPGSSKKQKSTSHDKFLLQCASYALEMLSHGSIRTHAFGILVIDERLELLFYDRSLHVRSKVVNFLENPALLVTVIVSLAKLSSKDWGYSPIIELDENTYYKKPERFTEQEPIPSLIKGAKMKLDQELILETQNILFQQHALIGRGTCVLQVSQKSATSSFDWKDKGGLVAKLCFSPENRTSESTILNHISDMIKSDPERLGRICNHLPEVLYHKTIEWDETGVQGRLAKYLEGKNLPYEKRVLRILIMTELFPIIELTKTATLGPAIKDIFNCYRWLFEEAGVLHRDISLKNLMYRKKDGKAYGVLLDFDMAIIITLEDRKPSSKQRTGTLPYMACDLLEPSPPKHVYRHDLESLFYVMLFLTTMYHNGQIIADAKNPLTAWFSFGTAALLAAKELFWRRRLPPPTEHFLNMQPWIIHLQALFDNGYHARSNYQRLAVIAEVASKDVPSFDHETLGGEVDFNKFAKVLDTNIGLPAERVLLDE</sequence>
<feature type="compositionally biased region" description="Basic and acidic residues" evidence="1">
    <location>
        <begin position="214"/>
        <end position="226"/>
    </location>
</feature>
<dbReference type="PROSITE" id="PS50011">
    <property type="entry name" value="PROTEIN_KINASE_DOM"/>
    <property type="match status" value="1"/>
</dbReference>
<reference evidence="3 4" key="1">
    <citation type="submission" date="2014-02" db="EMBL/GenBank/DDBJ databases">
        <title>Transposable element dynamics among asymbiotic and ectomycorrhizal Amanita fungi.</title>
        <authorList>
            <consortium name="DOE Joint Genome Institute"/>
            <person name="Hess J."/>
            <person name="Skrede I."/>
            <person name="Wolfe B."/>
            <person name="LaButti K."/>
            <person name="Ohm R.A."/>
            <person name="Grigoriev I.V."/>
            <person name="Pringle A."/>
        </authorList>
    </citation>
    <scope>NUCLEOTIDE SEQUENCE [LARGE SCALE GENOMIC DNA]</scope>
    <source>
        <strain evidence="3 4">SKay4041</strain>
    </source>
</reference>
<dbReference type="GO" id="GO:0004672">
    <property type="term" value="F:protein kinase activity"/>
    <property type="evidence" value="ECO:0007669"/>
    <property type="project" value="InterPro"/>
</dbReference>